<dbReference type="RefSeq" id="WP_023977671.1">
    <property type="nucleotide sequence ID" value="NZ_CBLX010000003.1"/>
</dbReference>
<evidence type="ECO:0000313" key="3">
    <source>
        <dbReference type="Proteomes" id="UP000027583"/>
    </source>
</evidence>
<proteinExistence type="predicted"/>
<dbReference type="PANTHER" id="PTHR43252">
    <property type="entry name" value="TRANSCRIPTIONAL REGULATOR YQJI"/>
    <property type="match status" value="1"/>
</dbReference>
<name>A0A060QI72_9PROT</name>
<dbReference type="InterPro" id="IPR036388">
    <property type="entry name" value="WH-like_DNA-bd_sf"/>
</dbReference>
<reference evidence="2 3" key="1">
    <citation type="journal article" date="2014" name="Genome Biol. Evol.">
        <title>Acetic acid bacteria genomes reveal functional traits for adaptation to life in insect guts.</title>
        <authorList>
            <person name="Chouaia B."/>
            <person name="Gaiarsa S."/>
            <person name="Crotti E."/>
            <person name="Comandatore F."/>
            <person name="Degli Esposti M."/>
            <person name="Ricci I."/>
            <person name="Alma A."/>
            <person name="Favia G."/>
            <person name="Bandi C."/>
            <person name="Daffonchio D."/>
        </authorList>
    </citation>
    <scope>NUCLEOTIDE SEQUENCE [LARGE SCALE GENOMIC DNA]</scope>
    <source>
        <strain evidence="2 3">SF2.1</strain>
    </source>
</reference>
<accession>A0A060QI72</accession>
<dbReference type="Gene3D" id="1.10.10.10">
    <property type="entry name" value="Winged helix-like DNA-binding domain superfamily/Winged helix DNA-binding domain"/>
    <property type="match status" value="1"/>
</dbReference>
<dbReference type="Pfam" id="PF03551">
    <property type="entry name" value="PadR"/>
    <property type="match status" value="1"/>
</dbReference>
<dbReference type="EMBL" id="CBLX010000003">
    <property type="protein sequence ID" value="CDG38477.1"/>
    <property type="molecule type" value="Genomic_DNA"/>
</dbReference>
<organism evidence="2 3">
    <name type="scientific">Asaia bogorensis</name>
    <dbReference type="NCBI Taxonomy" id="91915"/>
    <lineage>
        <taxon>Bacteria</taxon>
        <taxon>Pseudomonadati</taxon>
        <taxon>Pseudomonadota</taxon>
        <taxon>Alphaproteobacteria</taxon>
        <taxon>Acetobacterales</taxon>
        <taxon>Acetobacteraceae</taxon>
        <taxon>Asaia</taxon>
    </lineage>
</organism>
<dbReference type="InterPro" id="IPR036390">
    <property type="entry name" value="WH_DNA-bd_sf"/>
</dbReference>
<comment type="caution">
    <text evidence="2">The sequence shown here is derived from an EMBL/GenBank/DDBJ whole genome shotgun (WGS) entry which is preliminary data.</text>
</comment>
<dbReference type="Proteomes" id="UP000027583">
    <property type="component" value="Unassembled WGS sequence"/>
</dbReference>
<reference evidence="2 3" key="2">
    <citation type="journal article" date="2014" name="PLoS ONE">
        <title>Evolution of mitochondria reconstructed from the energy metabolism of living bacteria.</title>
        <authorList>
            <person name="Degli Esposti M."/>
            <person name="Chouaia B."/>
            <person name="Comandatore F."/>
            <person name="Crotti E."/>
            <person name="Sassera D."/>
            <person name="Lievens P.M."/>
            <person name="Daffonchio D."/>
            <person name="Bandi C."/>
        </authorList>
    </citation>
    <scope>NUCLEOTIDE SEQUENCE [LARGE SCALE GENOMIC DNA]</scope>
    <source>
        <strain evidence="2 3">SF2.1</strain>
    </source>
</reference>
<dbReference type="PANTHER" id="PTHR43252:SF7">
    <property type="entry name" value="TRANSCRIPTIONAL REGULATOR YQJI"/>
    <property type="match status" value="1"/>
</dbReference>
<dbReference type="SUPFAM" id="SSF46785">
    <property type="entry name" value="Winged helix' DNA-binding domain"/>
    <property type="match status" value="1"/>
</dbReference>
<sequence length="211" mass="23386">MFFRHHLRHALNRHDGFGHGSDHRFGGGMGGGFGGRFGRRRGGDIPGGRKLSAEELQLVILALLAESPAHGYEIIRRLEERTNGFYKPSPGMVYPAMTYLEEIGQAEVTQEGTRKLYTLTDQGQAYLTENRAEAARILEILTRIGSRMSEVREAFAGLHDVDPEAADGLHKARHHLKAALYKHRGCSPVEARRIAAILMRAAAEIMGRESS</sequence>
<gene>
    <name evidence="2" type="ORF">ASAP_0432</name>
</gene>
<dbReference type="InterPro" id="IPR005149">
    <property type="entry name" value="Tscrpt_reg_PadR_N"/>
</dbReference>
<dbReference type="AlphaFoldDB" id="A0A060QI72"/>
<evidence type="ECO:0000259" key="1">
    <source>
        <dbReference type="Pfam" id="PF03551"/>
    </source>
</evidence>
<feature type="domain" description="Transcription regulator PadR N-terminal" evidence="1">
    <location>
        <begin position="60"/>
        <end position="129"/>
    </location>
</feature>
<dbReference type="eggNOG" id="COG1695">
    <property type="taxonomic scope" value="Bacteria"/>
</dbReference>
<evidence type="ECO:0000313" key="2">
    <source>
        <dbReference type="EMBL" id="CDG38477.1"/>
    </source>
</evidence>
<protein>
    <submittedName>
        <fullName evidence="2">Transcriptional regulator, PadR family</fullName>
    </submittedName>
</protein>